<evidence type="ECO:0000313" key="9">
    <source>
        <dbReference type="EMBL" id="GAA0034761.1"/>
    </source>
</evidence>
<feature type="transmembrane region" description="Helical" evidence="8">
    <location>
        <begin position="27"/>
        <end position="47"/>
    </location>
</feature>
<evidence type="ECO:0000256" key="1">
    <source>
        <dbReference type="ARBA" id="ARBA00004651"/>
    </source>
</evidence>
<comment type="similarity">
    <text evidence="2">Belongs to the binding-protein-dependent transport system permease family. FecCD subfamily.</text>
</comment>
<keyword evidence="5 8" id="KW-0812">Transmembrane</keyword>
<dbReference type="Pfam" id="PF01032">
    <property type="entry name" value="FecCD"/>
    <property type="match status" value="1"/>
</dbReference>
<sequence length="361" mass="35670">MSAPPRLTAPQTLRAGPVSLRWSPRTAVVTLIAGLAALGAAILSLGIGEITVSPGRVLATLLGTGTAEEDLVVLTLRLNRTLLGLLVGAMLALSGAIVQTTTRNGLASPDLLGVTAGAGTGAVAVIVLGGTGAAASAMPTLLTGLGTSVAAVVGGLLAALTVTAILRIATGGGLQMLLIGVGTSALFSGLTSWMLITASIDEAARANMWLAGSLNGRGPVEVVLAALTLLIVAAVLVPLSTRIPGLHLGADLASALGQDVRRSRGGLLLIAVVLASVASAVAGPIGFVALVAPHIAHRAARAPRPPLAASALIGAAIVLGSDLLARTLASPILLPTGAITAVVGAPFLIWLLVRQGKDTLR</sequence>
<dbReference type="PANTHER" id="PTHR30472:SF24">
    <property type="entry name" value="FERRIC ENTEROBACTIN TRANSPORT SYSTEM PERMEASE PROTEIN FEPG"/>
    <property type="match status" value="1"/>
</dbReference>
<protein>
    <submittedName>
        <fullName evidence="9">Iron chelate uptake ABC transporter family permease subunit</fullName>
    </submittedName>
</protein>
<comment type="subcellular location">
    <subcellularLocation>
        <location evidence="1">Cell membrane</location>
        <topology evidence="1">Multi-pass membrane protein</topology>
    </subcellularLocation>
</comment>
<dbReference type="Gene3D" id="1.10.3470.10">
    <property type="entry name" value="ABC transporter involved in vitamin B12 uptake, BtuC"/>
    <property type="match status" value="1"/>
</dbReference>
<feature type="transmembrane region" description="Helical" evidence="8">
    <location>
        <begin position="81"/>
        <end position="99"/>
    </location>
</feature>
<dbReference type="Proteomes" id="UP001498238">
    <property type="component" value="Unassembled WGS sequence"/>
</dbReference>
<keyword evidence="7 8" id="KW-0472">Membrane</keyword>
<organism evidence="9 10">
    <name type="scientific">Brevibacterium metallidurans</name>
    <dbReference type="NCBI Taxonomy" id="1482676"/>
    <lineage>
        <taxon>Bacteria</taxon>
        <taxon>Bacillati</taxon>
        <taxon>Actinomycetota</taxon>
        <taxon>Actinomycetes</taxon>
        <taxon>Micrococcales</taxon>
        <taxon>Brevibacteriaceae</taxon>
        <taxon>Brevibacterium</taxon>
    </lineage>
</organism>
<name>A0ABP3C520_9MICO</name>
<evidence type="ECO:0000256" key="5">
    <source>
        <dbReference type="ARBA" id="ARBA00022692"/>
    </source>
</evidence>
<feature type="transmembrane region" description="Helical" evidence="8">
    <location>
        <begin position="307"/>
        <end position="325"/>
    </location>
</feature>
<evidence type="ECO:0000256" key="4">
    <source>
        <dbReference type="ARBA" id="ARBA00022475"/>
    </source>
</evidence>
<feature type="transmembrane region" description="Helical" evidence="8">
    <location>
        <begin position="220"/>
        <end position="239"/>
    </location>
</feature>
<dbReference type="CDD" id="cd06550">
    <property type="entry name" value="TM_ABC_iron-siderophores_like"/>
    <property type="match status" value="1"/>
</dbReference>
<comment type="caution">
    <text evidence="9">The sequence shown here is derived from an EMBL/GenBank/DDBJ whole genome shotgun (WGS) entry which is preliminary data.</text>
</comment>
<feature type="transmembrane region" description="Helical" evidence="8">
    <location>
        <begin position="332"/>
        <end position="353"/>
    </location>
</feature>
<proteinExistence type="inferred from homology"/>
<dbReference type="RefSeq" id="WP_339391733.1">
    <property type="nucleotide sequence ID" value="NZ_BAAAAF010000002.1"/>
</dbReference>
<dbReference type="PANTHER" id="PTHR30472">
    <property type="entry name" value="FERRIC ENTEROBACTIN TRANSPORT SYSTEM PERMEASE PROTEIN"/>
    <property type="match status" value="1"/>
</dbReference>
<keyword evidence="6 8" id="KW-1133">Transmembrane helix</keyword>
<evidence type="ECO:0000256" key="7">
    <source>
        <dbReference type="ARBA" id="ARBA00023136"/>
    </source>
</evidence>
<dbReference type="InterPro" id="IPR000522">
    <property type="entry name" value="ABC_transptr_permease_BtuC"/>
</dbReference>
<keyword evidence="4" id="KW-1003">Cell membrane</keyword>
<accession>A0ABP3C520</accession>
<evidence type="ECO:0000256" key="3">
    <source>
        <dbReference type="ARBA" id="ARBA00022448"/>
    </source>
</evidence>
<dbReference type="SUPFAM" id="SSF81345">
    <property type="entry name" value="ABC transporter involved in vitamin B12 uptake, BtuC"/>
    <property type="match status" value="1"/>
</dbReference>
<feature type="transmembrane region" description="Helical" evidence="8">
    <location>
        <begin position="111"/>
        <end position="135"/>
    </location>
</feature>
<feature type="transmembrane region" description="Helical" evidence="8">
    <location>
        <begin position="267"/>
        <end position="295"/>
    </location>
</feature>
<gene>
    <name evidence="9" type="ORF">NCCP602_07220</name>
</gene>
<evidence type="ECO:0000256" key="8">
    <source>
        <dbReference type="SAM" id="Phobius"/>
    </source>
</evidence>
<dbReference type="EMBL" id="BAAAAF010000002">
    <property type="protein sequence ID" value="GAA0034761.1"/>
    <property type="molecule type" value="Genomic_DNA"/>
</dbReference>
<keyword evidence="3" id="KW-0813">Transport</keyword>
<keyword evidence="10" id="KW-1185">Reference proteome</keyword>
<reference evidence="9 10" key="1">
    <citation type="submission" date="2024-01" db="EMBL/GenBank/DDBJ databases">
        <title>Characterization of antibiotic resistant novel bacterial strains and their environmental applications.</title>
        <authorList>
            <person name="Manzoor S."/>
            <person name="Abbas S."/>
            <person name="Arshad M."/>
            <person name="Ahmed I."/>
        </authorList>
    </citation>
    <scope>NUCLEOTIDE SEQUENCE [LARGE SCALE GENOMIC DNA]</scope>
    <source>
        <strain evidence="9 10">NCCP-602</strain>
    </source>
</reference>
<evidence type="ECO:0000256" key="2">
    <source>
        <dbReference type="ARBA" id="ARBA00007935"/>
    </source>
</evidence>
<dbReference type="InterPro" id="IPR037294">
    <property type="entry name" value="ABC_BtuC-like"/>
</dbReference>
<evidence type="ECO:0000256" key="6">
    <source>
        <dbReference type="ARBA" id="ARBA00022989"/>
    </source>
</evidence>
<feature type="transmembrane region" description="Helical" evidence="8">
    <location>
        <begin position="141"/>
        <end position="165"/>
    </location>
</feature>
<feature type="transmembrane region" description="Helical" evidence="8">
    <location>
        <begin position="177"/>
        <end position="200"/>
    </location>
</feature>
<evidence type="ECO:0000313" key="10">
    <source>
        <dbReference type="Proteomes" id="UP001498238"/>
    </source>
</evidence>